<organism evidence="2 3">
    <name type="scientific">Liparis tanakae</name>
    <name type="common">Tanaka's snailfish</name>
    <dbReference type="NCBI Taxonomy" id="230148"/>
    <lineage>
        <taxon>Eukaryota</taxon>
        <taxon>Metazoa</taxon>
        <taxon>Chordata</taxon>
        <taxon>Craniata</taxon>
        <taxon>Vertebrata</taxon>
        <taxon>Euteleostomi</taxon>
        <taxon>Actinopterygii</taxon>
        <taxon>Neopterygii</taxon>
        <taxon>Teleostei</taxon>
        <taxon>Neoteleostei</taxon>
        <taxon>Acanthomorphata</taxon>
        <taxon>Eupercaria</taxon>
        <taxon>Perciformes</taxon>
        <taxon>Cottioidei</taxon>
        <taxon>Cottales</taxon>
        <taxon>Liparidae</taxon>
        <taxon>Liparis</taxon>
    </lineage>
</organism>
<evidence type="ECO:0000313" key="3">
    <source>
        <dbReference type="Proteomes" id="UP000314294"/>
    </source>
</evidence>
<dbReference type="EMBL" id="SRLO01000811">
    <property type="protein sequence ID" value="TNN46061.1"/>
    <property type="molecule type" value="Genomic_DNA"/>
</dbReference>
<evidence type="ECO:0000256" key="1">
    <source>
        <dbReference type="SAM" id="MobiDB-lite"/>
    </source>
</evidence>
<protein>
    <submittedName>
        <fullName evidence="2">Uncharacterized protein</fullName>
    </submittedName>
</protein>
<comment type="caution">
    <text evidence="2">The sequence shown here is derived from an EMBL/GenBank/DDBJ whole genome shotgun (WGS) entry which is preliminary data.</text>
</comment>
<feature type="compositionally biased region" description="Basic and acidic residues" evidence="1">
    <location>
        <begin position="16"/>
        <end position="29"/>
    </location>
</feature>
<feature type="compositionally biased region" description="Basic and acidic residues" evidence="1">
    <location>
        <begin position="41"/>
        <end position="61"/>
    </location>
</feature>
<dbReference type="AlphaFoldDB" id="A0A4Z2FYI1"/>
<keyword evidence="3" id="KW-1185">Reference proteome</keyword>
<accession>A0A4Z2FYI1</accession>
<reference evidence="2 3" key="1">
    <citation type="submission" date="2019-03" db="EMBL/GenBank/DDBJ databases">
        <title>First draft genome of Liparis tanakae, snailfish: a comprehensive survey of snailfish specific genes.</title>
        <authorList>
            <person name="Kim W."/>
            <person name="Song I."/>
            <person name="Jeong J.-H."/>
            <person name="Kim D."/>
            <person name="Kim S."/>
            <person name="Ryu S."/>
            <person name="Song J.Y."/>
            <person name="Lee S.K."/>
        </authorList>
    </citation>
    <scope>NUCLEOTIDE SEQUENCE [LARGE SCALE GENOMIC DNA]</scope>
    <source>
        <tissue evidence="2">Muscle</tissue>
    </source>
</reference>
<proteinExistence type="predicted"/>
<name>A0A4Z2FYI1_9TELE</name>
<feature type="region of interest" description="Disordered" evidence="1">
    <location>
        <begin position="1"/>
        <end position="75"/>
    </location>
</feature>
<dbReference type="Proteomes" id="UP000314294">
    <property type="component" value="Unassembled WGS sequence"/>
</dbReference>
<gene>
    <name evidence="2" type="ORF">EYF80_043760</name>
</gene>
<feature type="compositionally biased region" description="Polar residues" evidence="1">
    <location>
        <begin position="66"/>
        <end position="75"/>
    </location>
</feature>
<evidence type="ECO:0000313" key="2">
    <source>
        <dbReference type="EMBL" id="TNN46061.1"/>
    </source>
</evidence>
<sequence length="75" mass="8654">MGKKGPSQLFSDEGEREMQREKNKTRITESHQQLKNKGRRRGGEVARRTERERVERKDENKWVGSGNPTDGNTGI</sequence>